<evidence type="ECO:0000313" key="2">
    <source>
        <dbReference type="Proteomes" id="UP001049176"/>
    </source>
</evidence>
<dbReference type="AlphaFoldDB" id="A0A9P7RST4"/>
<comment type="caution">
    <text evidence="1">The sequence shown here is derived from an EMBL/GenBank/DDBJ whole genome shotgun (WGS) entry which is preliminary data.</text>
</comment>
<keyword evidence="2" id="KW-1185">Reference proteome</keyword>
<reference evidence="1" key="1">
    <citation type="journal article" date="2021" name="Genome Biol. Evol.">
        <title>The assembled and annotated genome of the fairy-ring fungus Marasmius oreades.</title>
        <authorList>
            <person name="Hiltunen M."/>
            <person name="Ament-Velasquez S.L."/>
            <person name="Johannesson H."/>
        </authorList>
    </citation>
    <scope>NUCLEOTIDE SEQUENCE</scope>
    <source>
        <strain evidence="1">03SP1</strain>
    </source>
</reference>
<dbReference type="RefSeq" id="XP_043005510.1">
    <property type="nucleotide sequence ID" value="XM_043155728.1"/>
</dbReference>
<proteinExistence type="predicted"/>
<gene>
    <name evidence="1" type="ORF">E1B28_010750</name>
</gene>
<evidence type="ECO:0000313" key="1">
    <source>
        <dbReference type="EMBL" id="KAG7089040.1"/>
    </source>
</evidence>
<dbReference type="Proteomes" id="UP001049176">
    <property type="component" value="Chromosome 7"/>
</dbReference>
<dbReference type="EMBL" id="CM032187">
    <property type="protein sequence ID" value="KAG7089040.1"/>
    <property type="molecule type" value="Genomic_DNA"/>
</dbReference>
<organism evidence="1 2">
    <name type="scientific">Marasmius oreades</name>
    <name type="common">fairy-ring Marasmius</name>
    <dbReference type="NCBI Taxonomy" id="181124"/>
    <lineage>
        <taxon>Eukaryota</taxon>
        <taxon>Fungi</taxon>
        <taxon>Dikarya</taxon>
        <taxon>Basidiomycota</taxon>
        <taxon>Agaricomycotina</taxon>
        <taxon>Agaricomycetes</taxon>
        <taxon>Agaricomycetidae</taxon>
        <taxon>Agaricales</taxon>
        <taxon>Marasmiineae</taxon>
        <taxon>Marasmiaceae</taxon>
        <taxon>Marasmius</taxon>
    </lineage>
</organism>
<dbReference type="GeneID" id="66079825"/>
<sequence>MSQDPNWVNDEALTNVLEHGCPLDVYRQLQQEVDEDPVSYNRVLEFLGWQTNHRKGYDPIFERFRQGSYSCTLSRIEAEVSVIKKLLNNFDDESR</sequence>
<accession>A0A9P7RST4</accession>
<dbReference type="KEGG" id="more:E1B28_010750"/>
<protein>
    <submittedName>
        <fullName evidence="1">Uncharacterized protein</fullName>
    </submittedName>
</protein>
<name>A0A9P7RST4_9AGAR</name>